<reference evidence="2" key="1">
    <citation type="submission" date="2022-07" db="EMBL/GenBank/DDBJ databases">
        <title>Bombella genomes.</title>
        <authorList>
            <person name="Harer L."/>
            <person name="Styblova S."/>
            <person name="Ehrmann M."/>
        </authorList>
    </citation>
    <scope>NUCLEOTIDE SEQUENCE</scope>
    <source>
        <strain evidence="2">TMW 2.2543</strain>
    </source>
</reference>
<evidence type="ECO:0000313" key="3">
    <source>
        <dbReference type="Proteomes" id="UP001165576"/>
    </source>
</evidence>
<comment type="caution">
    <text evidence="2">The sequence shown here is derived from an EMBL/GenBank/DDBJ whole genome shotgun (WGS) entry which is preliminary data.</text>
</comment>
<dbReference type="EMBL" id="JANIDY010000001">
    <property type="protein sequence ID" value="MCX5617700.1"/>
    <property type="molecule type" value="Genomic_DNA"/>
</dbReference>
<dbReference type="RefSeq" id="WP_266116166.1">
    <property type="nucleotide sequence ID" value="NZ_JANIDY010000001.1"/>
</dbReference>
<sequence length="327" mass="38860">MAIEYFGGALVEGLGGALYEGASSVVDYLIERRNVKHLNKAVADAYREGLQVASDEWKKVLVKEVERRNSYSDTIMLKDRQIDESDAKCARLERELILEKREKIIHDCQRFGYMRVIGMLKAFIDFQETQEDTFGRKLNMAYYYHSNGAVVPVYEHRSGVRLKKTDLPDIDDMLHKRFYEEEPKFIEPVDGYIYLSVYEEMFLRGFWNRASLLWNEAVERNDELAMKAMVSISSLREQTFKQIYNDAVDLDREEKEGRKSVMEKYRPRWGEVFDHTQDYIKKNGIAKNDWLAKEEKFYWYMDKVRKDFDKECEDFKKKTGKSKMWFV</sequence>
<proteinExistence type="predicted"/>
<gene>
    <name evidence="2" type="ORF">NQF86_03305</name>
</gene>
<protein>
    <submittedName>
        <fullName evidence="2">Uncharacterized protein</fullName>
    </submittedName>
</protein>
<feature type="coiled-coil region" evidence="1">
    <location>
        <begin position="75"/>
        <end position="102"/>
    </location>
</feature>
<evidence type="ECO:0000256" key="1">
    <source>
        <dbReference type="SAM" id="Coils"/>
    </source>
</evidence>
<evidence type="ECO:0000313" key="2">
    <source>
        <dbReference type="EMBL" id="MCX5617700.1"/>
    </source>
</evidence>
<name>A0ABT3WHJ6_9PROT</name>
<keyword evidence="1" id="KW-0175">Coiled coil</keyword>
<keyword evidence="3" id="KW-1185">Reference proteome</keyword>
<organism evidence="2 3">
    <name type="scientific">Bombella pluederhausensis</name>
    <dbReference type="NCBI Taxonomy" id="2967336"/>
    <lineage>
        <taxon>Bacteria</taxon>
        <taxon>Pseudomonadati</taxon>
        <taxon>Pseudomonadota</taxon>
        <taxon>Alphaproteobacteria</taxon>
        <taxon>Acetobacterales</taxon>
        <taxon>Acetobacteraceae</taxon>
        <taxon>Bombella</taxon>
    </lineage>
</organism>
<dbReference type="Proteomes" id="UP001165576">
    <property type="component" value="Unassembled WGS sequence"/>
</dbReference>
<accession>A0ABT3WHJ6</accession>